<proteinExistence type="predicted"/>
<reference evidence="1 2" key="1">
    <citation type="submission" date="2020-08" db="EMBL/GenBank/DDBJ databases">
        <title>Sequencing the genomes of 1000 actinobacteria strains.</title>
        <authorList>
            <person name="Klenk H.-P."/>
        </authorList>
    </citation>
    <scope>NUCLEOTIDE SEQUENCE [LARGE SCALE GENOMIC DNA]</scope>
    <source>
        <strain evidence="1 2">DSM 43851</strain>
    </source>
</reference>
<dbReference type="AlphaFoldDB" id="A0A7W9NDY8"/>
<name>A0A7W9NDY8_9PSEU</name>
<gene>
    <name evidence="1" type="ORF">BJ998_000883</name>
</gene>
<accession>A0A7W9NDY8</accession>
<protein>
    <submittedName>
        <fullName evidence="1">Uncharacterized protein</fullName>
    </submittedName>
</protein>
<organism evidence="1 2">
    <name type="scientific">Kutzneria kofuensis</name>
    <dbReference type="NCBI Taxonomy" id="103725"/>
    <lineage>
        <taxon>Bacteria</taxon>
        <taxon>Bacillati</taxon>
        <taxon>Actinomycetota</taxon>
        <taxon>Actinomycetes</taxon>
        <taxon>Pseudonocardiales</taxon>
        <taxon>Pseudonocardiaceae</taxon>
        <taxon>Kutzneria</taxon>
    </lineage>
</organism>
<dbReference type="EMBL" id="JACHIR010000001">
    <property type="protein sequence ID" value="MBB5889687.1"/>
    <property type="molecule type" value="Genomic_DNA"/>
</dbReference>
<dbReference type="Proteomes" id="UP000585638">
    <property type="component" value="Unassembled WGS sequence"/>
</dbReference>
<evidence type="ECO:0000313" key="1">
    <source>
        <dbReference type="EMBL" id="MBB5889687.1"/>
    </source>
</evidence>
<keyword evidence="2" id="KW-1185">Reference proteome</keyword>
<sequence>MDVNNEVLTYIFNRDGFYSGLAGRLLDHVPIWHRGRRRGHWLCLRLNGLAKGVDPGTYAAQIQKPTRDGLIALGMPRCMANVLGAGAGLGLKIALGHTPIAHLTNALRVLIPLVCPNLDQCPTEKDVVKTFVTPFLAEQLKAMASGEKPGSA</sequence>
<comment type="caution">
    <text evidence="1">The sequence shown here is derived from an EMBL/GenBank/DDBJ whole genome shotgun (WGS) entry which is preliminary data.</text>
</comment>
<evidence type="ECO:0000313" key="2">
    <source>
        <dbReference type="Proteomes" id="UP000585638"/>
    </source>
</evidence>
<dbReference type="RefSeq" id="WP_246488516.1">
    <property type="nucleotide sequence ID" value="NZ_JACHIR010000001.1"/>
</dbReference>